<dbReference type="AlphaFoldDB" id="A0A917SYJ3"/>
<organism evidence="1 2">
    <name type="scientific">Dactylosporangium sucinum</name>
    <dbReference type="NCBI Taxonomy" id="1424081"/>
    <lineage>
        <taxon>Bacteria</taxon>
        <taxon>Bacillati</taxon>
        <taxon>Actinomycetota</taxon>
        <taxon>Actinomycetes</taxon>
        <taxon>Micromonosporales</taxon>
        <taxon>Micromonosporaceae</taxon>
        <taxon>Dactylosporangium</taxon>
    </lineage>
</organism>
<dbReference type="Proteomes" id="UP000642070">
    <property type="component" value="Unassembled WGS sequence"/>
</dbReference>
<proteinExistence type="predicted"/>
<dbReference type="RefSeq" id="WP_190247584.1">
    <property type="nucleotide sequence ID" value="NZ_BMPI01000001.1"/>
</dbReference>
<protein>
    <submittedName>
        <fullName evidence="1">Uncharacterized protein</fullName>
    </submittedName>
</protein>
<keyword evidence="2" id="KW-1185">Reference proteome</keyword>
<name>A0A917SYJ3_9ACTN</name>
<dbReference type="EMBL" id="BMPI01000001">
    <property type="protein sequence ID" value="GGM02749.1"/>
    <property type="molecule type" value="Genomic_DNA"/>
</dbReference>
<evidence type="ECO:0000313" key="2">
    <source>
        <dbReference type="Proteomes" id="UP000642070"/>
    </source>
</evidence>
<accession>A0A917SYJ3</accession>
<sequence>MAARTITIADRARDVLARFGPPPPEHTADRAERVAWAVARFEGGDHDGAAEDLTALLDGWLPEPFATAAPRILTGERAVRFVTAALDGDHPYRPFVSGRNTPEYAVAATLARLAAGHADAEVALLRTVLGVRPGEHRSAHLRVARISATFAALAEAHAGRPELLDGWAALLDEQDRPRLAAAAALLGPLGLAETGQRCGAVEDVDGERLVVAFAGADRFDDALTLATRLGSGEQQRSLLALATPGLPAARAKALVAAFRKCPKRSRERDDQMVYQHRLARLFLALDRIDDALAVLGRMRDCRISGYGPAPLAREVLRWLDGRRAEATAERLRAVLDVLAGDRVIPQELAAVVAEAVPLAHALADEPLRAEIVEVRVPRLRARLRVLRWWQLADAGLAAVLVDAGDRTAADRLFAEAAGGRPGPQLSRLLARLAVRTGLPARDRDLFAGLLTGVFAEGHWSVDAVLPVLDAEALAAVPAAAAAVAGDRRDRVVVAVARFAERTGDLDLLGAVLDAVPNAESACLAAGRAAMALARRGELRDAVDVARRCGLVAGG</sequence>
<gene>
    <name evidence="1" type="ORF">GCM10007977_000170</name>
</gene>
<reference evidence="1" key="2">
    <citation type="submission" date="2020-09" db="EMBL/GenBank/DDBJ databases">
        <authorList>
            <person name="Sun Q."/>
            <person name="Ohkuma M."/>
        </authorList>
    </citation>
    <scope>NUCLEOTIDE SEQUENCE</scope>
    <source>
        <strain evidence="1">JCM 19831</strain>
    </source>
</reference>
<comment type="caution">
    <text evidence="1">The sequence shown here is derived from an EMBL/GenBank/DDBJ whole genome shotgun (WGS) entry which is preliminary data.</text>
</comment>
<reference evidence="1" key="1">
    <citation type="journal article" date="2014" name="Int. J. Syst. Evol. Microbiol.">
        <title>Complete genome sequence of Corynebacterium casei LMG S-19264T (=DSM 44701T), isolated from a smear-ripened cheese.</title>
        <authorList>
            <consortium name="US DOE Joint Genome Institute (JGI-PGF)"/>
            <person name="Walter F."/>
            <person name="Albersmeier A."/>
            <person name="Kalinowski J."/>
            <person name="Ruckert C."/>
        </authorList>
    </citation>
    <scope>NUCLEOTIDE SEQUENCE</scope>
    <source>
        <strain evidence="1">JCM 19831</strain>
    </source>
</reference>
<evidence type="ECO:0000313" key="1">
    <source>
        <dbReference type="EMBL" id="GGM02749.1"/>
    </source>
</evidence>